<dbReference type="AlphaFoldDB" id="A0A0F9NWR0"/>
<dbReference type="EMBL" id="LAZR01003605">
    <property type="protein sequence ID" value="KKN16542.1"/>
    <property type="molecule type" value="Genomic_DNA"/>
</dbReference>
<accession>A0A0F9NWR0</accession>
<gene>
    <name evidence="1" type="ORF">LCGC14_0974930</name>
</gene>
<name>A0A0F9NWR0_9ZZZZ</name>
<organism evidence="1">
    <name type="scientific">marine sediment metagenome</name>
    <dbReference type="NCBI Taxonomy" id="412755"/>
    <lineage>
        <taxon>unclassified sequences</taxon>
        <taxon>metagenomes</taxon>
        <taxon>ecological metagenomes</taxon>
    </lineage>
</organism>
<proteinExistence type="predicted"/>
<reference evidence="1" key="1">
    <citation type="journal article" date="2015" name="Nature">
        <title>Complex archaea that bridge the gap between prokaryotes and eukaryotes.</title>
        <authorList>
            <person name="Spang A."/>
            <person name="Saw J.H."/>
            <person name="Jorgensen S.L."/>
            <person name="Zaremba-Niedzwiedzka K."/>
            <person name="Martijn J."/>
            <person name="Lind A.E."/>
            <person name="van Eijk R."/>
            <person name="Schleper C."/>
            <person name="Guy L."/>
            <person name="Ettema T.J."/>
        </authorList>
    </citation>
    <scope>NUCLEOTIDE SEQUENCE</scope>
</reference>
<dbReference type="PROSITE" id="PS51257">
    <property type="entry name" value="PROKAR_LIPOPROTEIN"/>
    <property type="match status" value="1"/>
</dbReference>
<comment type="caution">
    <text evidence="1">The sequence shown here is derived from an EMBL/GenBank/DDBJ whole genome shotgun (WGS) entry which is preliminary data.</text>
</comment>
<evidence type="ECO:0000313" key="1">
    <source>
        <dbReference type="EMBL" id="KKN16542.1"/>
    </source>
</evidence>
<sequence length="86" mass="9598">MPKRLTVLTPSDITESDSTDLNPPLVITGSCVRCGKCCKIWGCPLVDPTTNLCPIWEFRPYPCRRFPVRDEDIKAVVCPGYIQTGL</sequence>
<protein>
    <submittedName>
        <fullName evidence="1">Uncharacterized protein</fullName>
    </submittedName>
</protein>